<accession>Q0C6Q1</accession>
<organism evidence="1 2">
    <name type="scientific">Syntrophotalea carbinolica (strain DSM 2380 / NBRC 103641 / GraBd1)</name>
    <name type="common">Pelobacter carbinolicus</name>
    <dbReference type="NCBI Taxonomy" id="338963"/>
    <lineage>
        <taxon>Bacteria</taxon>
        <taxon>Pseudomonadati</taxon>
        <taxon>Thermodesulfobacteriota</taxon>
        <taxon>Desulfuromonadia</taxon>
        <taxon>Desulfuromonadales</taxon>
        <taxon>Syntrophotaleaceae</taxon>
        <taxon>Syntrophotalea</taxon>
    </lineage>
</organism>
<dbReference type="Proteomes" id="UP000002534">
    <property type="component" value="Chromosome"/>
</dbReference>
<keyword evidence="2" id="KW-1185">Reference proteome</keyword>
<name>Q0C6Q1_SYNC1</name>
<protein>
    <submittedName>
        <fullName evidence="1">Uncharacterized protein</fullName>
    </submittedName>
</protein>
<reference evidence="1 2" key="2">
    <citation type="journal article" date="2012" name="BMC Genomics">
        <title>The genome of Pelobacter carbinolicus reveals surprising metabolic capabilities and physiological features.</title>
        <authorList>
            <person name="Aklujkar M."/>
            <person name="Haveman S.A."/>
            <person name="Didonato R.Jr."/>
            <person name="Chertkov O."/>
            <person name="Han C.S."/>
            <person name="Land M.L."/>
            <person name="Brown P."/>
            <person name="Lovley D.R."/>
        </authorList>
    </citation>
    <scope>NUCLEOTIDE SEQUENCE [LARGE SCALE GENOMIC DNA]</scope>
    <source>
        <strain evidence="2">DSM 2380 / NBRC 103641 / GraBd1</strain>
    </source>
</reference>
<evidence type="ECO:0000313" key="1">
    <source>
        <dbReference type="EMBL" id="ABI81886.1"/>
    </source>
</evidence>
<dbReference type="HOGENOM" id="CLU_2992634_0_0_7"/>
<dbReference type="KEGG" id="pca:Pcar_3266"/>
<evidence type="ECO:0000313" key="2">
    <source>
        <dbReference type="Proteomes" id="UP000002534"/>
    </source>
</evidence>
<proteinExistence type="predicted"/>
<dbReference type="EMBL" id="CP000142">
    <property type="protein sequence ID" value="ABI81886.1"/>
    <property type="molecule type" value="Genomic_DNA"/>
</dbReference>
<sequence>MPDRIGMMSMANSYRFATLDVLVFAAAATDKTHRTSNSPPCFLFASSLNHQPTGFYR</sequence>
<reference evidence="2" key="1">
    <citation type="submission" date="2005-10" db="EMBL/GenBank/DDBJ databases">
        <title>Complete sequence of Pelobacter carbinolicus DSM 2380.</title>
        <authorList>
            <person name="Copeland A."/>
            <person name="Lucas S."/>
            <person name="Lapidus A."/>
            <person name="Barry K."/>
            <person name="Detter J.C."/>
            <person name="Glavina T."/>
            <person name="Hammon N."/>
            <person name="Israni S."/>
            <person name="Pitluck S."/>
            <person name="Chertkov O."/>
            <person name="Schmutz J."/>
            <person name="Larimer F."/>
            <person name="Land M."/>
            <person name="Kyrpides N."/>
            <person name="Ivanova N."/>
            <person name="Richardson P."/>
        </authorList>
    </citation>
    <scope>NUCLEOTIDE SEQUENCE [LARGE SCALE GENOMIC DNA]</scope>
    <source>
        <strain evidence="2">DSM 2380 / NBRC 103641 / GraBd1</strain>
    </source>
</reference>
<gene>
    <name evidence="1" type="ordered locus">Pcar_3266</name>
</gene>
<dbReference type="AlphaFoldDB" id="Q0C6Q1"/>